<sequence>MSGSEKVEDLKEKNNFTRFISFCVSGTLGFLIDSATYYLLSTLFAFYIARFISFFVAVIFTWLFNRTITFNDKKFQGSMSKEFIYYFSSMAIGGAANYLSFIGLMEYVEIVKDYPVIGIAVGSVVGLAINFTLSKLVVYRTQR</sequence>
<feature type="transmembrane region" description="Helical" evidence="6">
    <location>
        <begin position="116"/>
        <end position="138"/>
    </location>
</feature>
<feature type="transmembrane region" description="Helical" evidence="6">
    <location>
        <begin position="19"/>
        <end position="38"/>
    </location>
</feature>
<comment type="caution">
    <text evidence="8">The sequence shown here is derived from an EMBL/GenBank/DDBJ whole genome shotgun (WGS) entry which is preliminary data.</text>
</comment>
<proteinExistence type="inferred from homology"/>
<dbReference type="InterPro" id="IPR007267">
    <property type="entry name" value="GtrA_DPMS_TM"/>
</dbReference>
<dbReference type="EMBL" id="WSRP01000010">
    <property type="protein sequence ID" value="MVX56457.1"/>
    <property type="molecule type" value="Genomic_DNA"/>
</dbReference>
<dbReference type="Pfam" id="PF04138">
    <property type="entry name" value="GtrA_DPMS_TM"/>
    <property type="match status" value="1"/>
</dbReference>
<evidence type="ECO:0000256" key="5">
    <source>
        <dbReference type="ARBA" id="ARBA00023136"/>
    </source>
</evidence>
<keyword evidence="3 6" id="KW-0812">Transmembrane</keyword>
<dbReference type="AlphaFoldDB" id="A0A6L6YG07"/>
<dbReference type="InterPro" id="IPR051401">
    <property type="entry name" value="GtrA_CellWall_Glycosyl"/>
</dbReference>
<keyword evidence="4 6" id="KW-1133">Transmembrane helix</keyword>
<feature type="domain" description="GtrA/DPMS transmembrane" evidence="7">
    <location>
        <begin position="22"/>
        <end position="138"/>
    </location>
</feature>
<keyword evidence="5 6" id="KW-0472">Membrane</keyword>
<evidence type="ECO:0000256" key="1">
    <source>
        <dbReference type="ARBA" id="ARBA00004141"/>
    </source>
</evidence>
<comment type="similarity">
    <text evidence="2">Belongs to the GtrA family.</text>
</comment>
<feature type="transmembrane region" description="Helical" evidence="6">
    <location>
        <begin position="44"/>
        <end position="64"/>
    </location>
</feature>
<evidence type="ECO:0000256" key="3">
    <source>
        <dbReference type="ARBA" id="ARBA00022692"/>
    </source>
</evidence>
<dbReference type="PANTHER" id="PTHR38459:SF1">
    <property type="entry name" value="PROPHAGE BACTOPRENOL-LINKED GLUCOSE TRANSLOCASE HOMOLOG"/>
    <property type="match status" value="1"/>
</dbReference>
<gene>
    <name evidence="8" type="ORF">E5987_04450</name>
</gene>
<evidence type="ECO:0000313" key="8">
    <source>
        <dbReference type="EMBL" id="MVX56457.1"/>
    </source>
</evidence>
<evidence type="ECO:0000256" key="6">
    <source>
        <dbReference type="SAM" id="Phobius"/>
    </source>
</evidence>
<comment type="subcellular location">
    <subcellularLocation>
        <location evidence="1">Membrane</location>
        <topology evidence="1">Multi-pass membrane protein</topology>
    </subcellularLocation>
</comment>
<evidence type="ECO:0000313" key="9">
    <source>
        <dbReference type="Proteomes" id="UP000472580"/>
    </source>
</evidence>
<feature type="transmembrane region" description="Helical" evidence="6">
    <location>
        <begin position="84"/>
        <end position="104"/>
    </location>
</feature>
<dbReference type="Proteomes" id="UP000472580">
    <property type="component" value="Unassembled WGS sequence"/>
</dbReference>
<dbReference type="GO" id="GO:0000271">
    <property type="term" value="P:polysaccharide biosynthetic process"/>
    <property type="evidence" value="ECO:0007669"/>
    <property type="project" value="InterPro"/>
</dbReference>
<evidence type="ECO:0000256" key="2">
    <source>
        <dbReference type="ARBA" id="ARBA00009399"/>
    </source>
</evidence>
<protein>
    <submittedName>
        <fullName evidence="8">GtrA family protein</fullName>
    </submittedName>
</protein>
<accession>A0A6L6YG07</accession>
<evidence type="ECO:0000259" key="7">
    <source>
        <dbReference type="Pfam" id="PF04138"/>
    </source>
</evidence>
<keyword evidence="9" id="KW-1185">Reference proteome</keyword>
<dbReference type="GO" id="GO:0005886">
    <property type="term" value="C:plasma membrane"/>
    <property type="evidence" value="ECO:0007669"/>
    <property type="project" value="TreeGrafter"/>
</dbReference>
<evidence type="ECO:0000256" key="4">
    <source>
        <dbReference type="ARBA" id="ARBA00022989"/>
    </source>
</evidence>
<organism evidence="8 9">
    <name type="scientific">Parasutterella muris</name>
    <dbReference type="NCBI Taxonomy" id="2565572"/>
    <lineage>
        <taxon>Bacteria</taxon>
        <taxon>Pseudomonadati</taxon>
        <taxon>Pseudomonadota</taxon>
        <taxon>Betaproteobacteria</taxon>
        <taxon>Burkholderiales</taxon>
        <taxon>Sutterellaceae</taxon>
        <taxon>Parasutterella</taxon>
    </lineage>
</organism>
<name>A0A6L6YG07_9BURK</name>
<dbReference type="PANTHER" id="PTHR38459">
    <property type="entry name" value="PROPHAGE BACTOPRENOL-LINKED GLUCOSE TRANSLOCASE HOMOLOG"/>
    <property type="match status" value="1"/>
</dbReference>
<reference evidence="8 9" key="1">
    <citation type="submission" date="2019-12" db="EMBL/GenBank/DDBJ databases">
        <title>Microbes associate with the intestines of laboratory mice.</title>
        <authorList>
            <person name="Navarre W."/>
            <person name="Wong E."/>
        </authorList>
    </citation>
    <scope>NUCLEOTIDE SEQUENCE [LARGE SCALE GENOMIC DNA]</scope>
    <source>
        <strain evidence="8 9">NM82_D38</strain>
    </source>
</reference>